<feature type="region of interest" description="Disordered" evidence="8">
    <location>
        <begin position="1165"/>
        <end position="1188"/>
    </location>
</feature>
<dbReference type="InterPro" id="IPR040191">
    <property type="entry name" value="UTP10"/>
</dbReference>
<protein>
    <recommendedName>
        <fullName evidence="7">HEAT repeat-containing protein 1</fullName>
    </recommendedName>
</protein>
<feature type="domain" description="BP28 C-terminal" evidence="9">
    <location>
        <begin position="1312"/>
        <end position="1477"/>
    </location>
</feature>
<evidence type="ECO:0000256" key="7">
    <source>
        <dbReference type="RuleBase" id="RU367065"/>
    </source>
</evidence>
<dbReference type="GO" id="GO:0034455">
    <property type="term" value="C:t-UTP complex"/>
    <property type="evidence" value="ECO:0007669"/>
    <property type="project" value="TreeGrafter"/>
</dbReference>
<comment type="subcellular location">
    <subcellularLocation>
        <location evidence="1 7">Nucleus</location>
        <location evidence="1 7">Nucleolus</location>
    </subcellularLocation>
</comment>
<dbReference type="Pfam" id="PF12397">
    <property type="entry name" value="U3snoRNP10"/>
    <property type="match status" value="1"/>
</dbReference>
<keyword evidence="4 7" id="KW-0698">rRNA processing</keyword>
<dbReference type="GO" id="GO:0045943">
    <property type="term" value="P:positive regulation of transcription by RNA polymerase I"/>
    <property type="evidence" value="ECO:0007669"/>
    <property type="project" value="TreeGrafter"/>
</dbReference>
<comment type="function">
    <text evidence="7">Involved in nucleolar processing of pre-18S ribosomal RNA.</text>
</comment>
<evidence type="ECO:0000313" key="11">
    <source>
        <dbReference type="Proteomes" id="UP001176961"/>
    </source>
</evidence>
<keyword evidence="6 7" id="KW-0687">Ribonucleoprotein</keyword>
<accession>A0AA36H8I2</accession>
<sequence>MATSLSSQLQSLRTATAKHQTVERQHVSLLFEKEEAKALDRESAFQIGCAGLQKLKELDSVFETPNDLFDESKLHYQRSMITKDENAALNEKIEKLLFHLSPYLQHFACQQVLEWLIYKYQIYAYNAEAVILTFLPFHETNLFGRILSIIEYNFTTSKDWGFLEEFHKKSYPVPFSMILKATMSSTHALITKITDHINRGIQLVGDEFLEAKCHMLFTFYAKLLVNVLKDTNRIDDVLLSKVIPLVAVGMKSSLPSFRQASLIVICQLATTVKLTSDTVSSLAKITIMKFRKSSLESSLSALVVLCQQQMPESFSVKATLKTLRNAKELDITAVVKDLAKKTDLSAFLRPLWSSLLAIANEEAYEADHKECLHALRTSSDPEMLNGSQATFFLSKLLELSSLEVLHSNKKFAKHVCSIVARFSDQWMDLYTEWKSRDANLLSSFVEHYQLQKYIVVEEEAEAKKKRMRRRSGSLRKSISEAVVPKKPSKPESAIARAEEMAASSEFARRQAFSGDPIKKARDWIKKEDWENVSWAFDEISSRKAYFANKASEDVEDFVLEVVKLVSKSPKNPALNAARTAFAEVNLRSDFGVNLLKRHESPEPSPKKPKSLNSSDIFFEAFHSESDEDYQKRLGFVVEMLTNTKSVAVDSGVFSLLFDLIKEFNEKDETLTMRIVNLLLKLIKSPGGKYKVTSADLKMDYVIEMMRSTHSHHILRECLRLLTAAVRISPTSVTSHMMSVFTFMGNGLLRKDNELTLRIIEDTLEALFHAVCEEDGKTLPMQMRLRLIEVARVFAASACDIPAHRRARMAHAIARAVKHVNVWIIVGVLLEHFCVRWQRTAGDPSKRSSEQDAFEDLALELFIGLDPVFQLSAAVDLIQFIVRLGSDYPSALNTDVLDQTIFDRSKYSLPKLRHFRFVTIGLVVKVLSSRKLYDKLGQLDDAQLYQSMMPIGKRLMTASVELAEFVEKENVAADQGNEPQTVRYWVALSSRAETCAEKLRHLMPGGVAARIIVDILEDNSTDTRMREKALQLANLKLIHDGFFFTESGINEEHLEKMAVVLNKWLVKERSNIEKITLCQNAAFTLKLIAKRLSCRADSSVLAETMSRCTDIVSEYQTLDESLVGNVLLLAGELIRSHNMRTTMVSAIPLLKTCLSILNECYSSQKSPIDPLNPSEDAASKRRRVRQQSLSGKKLGSSTLLICALTCTQRVLDQFAPFVSQYIPQVLVQFCRLYGRYHDADGGTNTFVPDKSLPVFQTSSIQHRLELIRAALLKLEVRVVGEHFAKAVLQLNEEEDALIALFSLLQKYFDQKNRFIITQMRNDLVSNVFIKGLEYRTKVRNVENLEKIENVERSIFSALLAMAEVLTENTLRSVVNALVDWSEQGLKPSANREERARLGTIFMFANNFYASFNTLALPYFGKLIEMAAKVLHSCNATVVPDPSLLLLFGKKDTMDGKEADSLVTQVIDFVGNCARHPEFFTEDRATMLIGPLTDEIVNSKLPGHEKRCHHLADALYRVSDTHPDVFQTVLDKILLKTRNGRAKIRYRALLVVEAVVDKVGDGIAPHLPMVMPFLSELLEDENHNVEEQCDRVVRLLQNKFGENICEGFA</sequence>
<comment type="caution">
    <text evidence="10">The sequence shown here is derived from an EMBL/GenBank/DDBJ whole genome shotgun (WGS) entry which is preliminary data.</text>
</comment>
<proteinExistence type="inferred from homology"/>
<keyword evidence="5 7" id="KW-0539">Nucleus</keyword>
<dbReference type="InterPro" id="IPR016024">
    <property type="entry name" value="ARM-type_fold"/>
</dbReference>
<evidence type="ECO:0000313" key="10">
    <source>
        <dbReference type="EMBL" id="CAJ0605498.1"/>
    </source>
</evidence>
<keyword evidence="3 7" id="KW-0690">Ribosome biogenesis</keyword>
<dbReference type="PANTHER" id="PTHR13457:SF1">
    <property type="entry name" value="HEAT REPEAT-CONTAINING PROTEIN 1"/>
    <property type="match status" value="1"/>
</dbReference>
<dbReference type="EMBL" id="CATQJL010000316">
    <property type="protein sequence ID" value="CAJ0605498.1"/>
    <property type="molecule type" value="Genomic_DNA"/>
</dbReference>
<dbReference type="Proteomes" id="UP001176961">
    <property type="component" value="Unassembled WGS sequence"/>
</dbReference>
<evidence type="ECO:0000256" key="4">
    <source>
        <dbReference type="ARBA" id="ARBA00022552"/>
    </source>
</evidence>
<dbReference type="GO" id="GO:0030515">
    <property type="term" value="F:snoRNA binding"/>
    <property type="evidence" value="ECO:0007669"/>
    <property type="project" value="TreeGrafter"/>
</dbReference>
<dbReference type="Pfam" id="PF08146">
    <property type="entry name" value="BP28CT"/>
    <property type="match status" value="1"/>
</dbReference>
<evidence type="ECO:0000256" key="6">
    <source>
        <dbReference type="ARBA" id="ARBA00023274"/>
    </source>
</evidence>
<dbReference type="InterPro" id="IPR011989">
    <property type="entry name" value="ARM-like"/>
</dbReference>
<dbReference type="InterPro" id="IPR056473">
    <property type="entry name" value="HEAT_Utp10/HEAT1"/>
</dbReference>
<keyword evidence="11" id="KW-1185">Reference proteome</keyword>
<organism evidence="10 11">
    <name type="scientific">Cylicocyclus nassatus</name>
    <name type="common">Nematode worm</name>
    <dbReference type="NCBI Taxonomy" id="53992"/>
    <lineage>
        <taxon>Eukaryota</taxon>
        <taxon>Metazoa</taxon>
        <taxon>Ecdysozoa</taxon>
        <taxon>Nematoda</taxon>
        <taxon>Chromadorea</taxon>
        <taxon>Rhabditida</taxon>
        <taxon>Rhabditina</taxon>
        <taxon>Rhabditomorpha</taxon>
        <taxon>Strongyloidea</taxon>
        <taxon>Strongylidae</taxon>
        <taxon>Cylicocyclus</taxon>
    </lineage>
</organism>
<evidence type="ECO:0000256" key="8">
    <source>
        <dbReference type="SAM" id="MobiDB-lite"/>
    </source>
</evidence>
<dbReference type="SUPFAM" id="SSF48371">
    <property type="entry name" value="ARM repeat"/>
    <property type="match status" value="2"/>
</dbReference>
<comment type="similarity">
    <text evidence="2 7">Belongs to the HEATR1/UTP10 family.</text>
</comment>
<evidence type="ECO:0000256" key="5">
    <source>
        <dbReference type="ARBA" id="ARBA00023242"/>
    </source>
</evidence>
<reference evidence="10" key="1">
    <citation type="submission" date="2023-07" db="EMBL/GenBank/DDBJ databases">
        <authorList>
            <consortium name="CYATHOMIX"/>
        </authorList>
    </citation>
    <scope>NUCLEOTIDE SEQUENCE</scope>
    <source>
        <strain evidence="10">N/A</strain>
    </source>
</reference>
<dbReference type="Gene3D" id="1.25.10.10">
    <property type="entry name" value="Leucine-rich Repeat Variant"/>
    <property type="match status" value="1"/>
</dbReference>
<gene>
    <name evidence="10" type="ORF">CYNAS_LOCUS17481</name>
</gene>
<dbReference type="PANTHER" id="PTHR13457">
    <property type="entry name" value="BAP28"/>
    <property type="match status" value="1"/>
</dbReference>
<name>A0AA36H8I2_CYLNA</name>
<dbReference type="GO" id="GO:0000462">
    <property type="term" value="P:maturation of SSU-rRNA from tricistronic rRNA transcript (SSU-rRNA, 5.8S rRNA, LSU-rRNA)"/>
    <property type="evidence" value="ECO:0007669"/>
    <property type="project" value="TreeGrafter"/>
</dbReference>
<evidence type="ECO:0000256" key="1">
    <source>
        <dbReference type="ARBA" id="ARBA00004604"/>
    </source>
</evidence>
<evidence type="ECO:0000256" key="2">
    <source>
        <dbReference type="ARBA" id="ARBA00010559"/>
    </source>
</evidence>
<dbReference type="SMART" id="SM01036">
    <property type="entry name" value="BP28CT"/>
    <property type="match status" value="1"/>
</dbReference>
<dbReference type="Pfam" id="PF23243">
    <property type="entry name" value="HEAT_HEATR1"/>
    <property type="match status" value="1"/>
</dbReference>
<evidence type="ECO:0000256" key="3">
    <source>
        <dbReference type="ARBA" id="ARBA00022517"/>
    </source>
</evidence>
<dbReference type="InterPro" id="IPR022125">
    <property type="entry name" value="U3snoRNP10_N"/>
</dbReference>
<dbReference type="InterPro" id="IPR012954">
    <property type="entry name" value="BP28_C_dom"/>
</dbReference>
<dbReference type="GO" id="GO:0032040">
    <property type="term" value="C:small-subunit processome"/>
    <property type="evidence" value="ECO:0007669"/>
    <property type="project" value="TreeGrafter"/>
</dbReference>
<dbReference type="GO" id="GO:0030686">
    <property type="term" value="C:90S preribosome"/>
    <property type="evidence" value="ECO:0007669"/>
    <property type="project" value="TreeGrafter"/>
</dbReference>
<evidence type="ECO:0000259" key="9">
    <source>
        <dbReference type="SMART" id="SM01036"/>
    </source>
</evidence>